<dbReference type="InterPro" id="IPR024072">
    <property type="entry name" value="DHFR-like_dom_sf"/>
</dbReference>
<dbReference type="InterPro" id="IPR050765">
    <property type="entry name" value="Riboflavin_Biosynth_HTPR"/>
</dbReference>
<protein>
    <submittedName>
        <fullName evidence="2">Riboflavin biosynthesis protein RibD C-terminal domain protein</fullName>
    </submittedName>
</protein>
<dbReference type="eggNOG" id="COG0262">
    <property type="taxonomic scope" value="Bacteria"/>
</dbReference>
<feature type="domain" description="Bacterial bifunctional deaminase-reductase C-terminal" evidence="1">
    <location>
        <begin position="12"/>
        <end position="179"/>
    </location>
</feature>
<dbReference type="AlphaFoldDB" id="A1ZHA9"/>
<organism evidence="2 3">
    <name type="scientific">Microscilla marina ATCC 23134</name>
    <dbReference type="NCBI Taxonomy" id="313606"/>
    <lineage>
        <taxon>Bacteria</taxon>
        <taxon>Pseudomonadati</taxon>
        <taxon>Bacteroidota</taxon>
        <taxon>Cytophagia</taxon>
        <taxon>Cytophagales</taxon>
        <taxon>Microscillaceae</taxon>
        <taxon>Microscilla</taxon>
    </lineage>
</organism>
<name>A1ZHA9_MICM2</name>
<dbReference type="Pfam" id="PF01872">
    <property type="entry name" value="RibD_C"/>
    <property type="match status" value="1"/>
</dbReference>
<dbReference type="EMBL" id="AAWS01000007">
    <property type="protein sequence ID" value="EAY30378.1"/>
    <property type="molecule type" value="Genomic_DNA"/>
</dbReference>
<dbReference type="GO" id="GO:0008703">
    <property type="term" value="F:5-amino-6-(5-phosphoribosylamino)uracil reductase activity"/>
    <property type="evidence" value="ECO:0007669"/>
    <property type="project" value="InterPro"/>
</dbReference>
<dbReference type="PANTHER" id="PTHR38011">
    <property type="entry name" value="DIHYDROFOLATE REDUCTASE FAMILY PROTEIN (AFU_ORTHOLOGUE AFUA_8G06820)"/>
    <property type="match status" value="1"/>
</dbReference>
<dbReference type="PANTHER" id="PTHR38011:SF11">
    <property type="entry name" value="2,5-DIAMINO-6-RIBOSYLAMINO-4(3H)-PYRIMIDINONE 5'-PHOSPHATE REDUCTASE"/>
    <property type="match status" value="1"/>
</dbReference>
<gene>
    <name evidence="2" type="ORF">M23134_08207</name>
</gene>
<proteinExistence type="predicted"/>
<reference evidence="2 3" key="1">
    <citation type="submission" date="2007-01" db="EMBL/GenBank/DDBJ databases">
        <authorList>
            <person name="Haygood M."/>
            <person name="Podell S."/>
            <person name="Anderson C."/>
            <person name="Hopkinson B."/>
            <person name="Roe K."/>
            <person name="Barbeau K."/>
            <person name="Gaasterland T."/>
            <person name="Ferriera S."/>
            <person name="Johnson J."/>
            <person name="Kravitz S."/>
            <person name="Beeson K."/>
            <person name="Sutton G."/>
            <person name="Rogers Y.-H."/>
            <person name="Friedman R."/>
            <person name="Frazier M."/>
            <person name="Venter J.C."/>
        </authorList>
    </citation>
    <scope>NUCLEOTIDE SEQUENCE [LARGE SCALE GENOMIC DNA]</scope>
    <source>
        <strain evidence="2 3">ATCC 23134</strain>
    </source>
</reference>
<dbReference type="Proteomes" id="UP000004095">
    <property type="component" value="Unassembled WGS sequence"/>
</dbReference>
<dbReference type="GO" id="GO:0009231">
    <property type="term" value="P:riboflavin biosynthetic process"/>
    <property type="evidence" value="ECO:0007669"/>
    <property type="project" value="InterPro"/>
</dbReference>
<comment type="caution">
    <text evidence="2">The sequence shown here is derived from an EMBL/GenBank/DDBJ whole genome shotgun (WGS) entry which is preliminary data.</text>
</comment>
<dbReference type="InterPro" id="IPR002734">
    <property type="entry name" value="RibDG_C"/>
</dbReference>
<keyword evidence="3" id="KW-1185">Reference proteome</keyword>
<evidence type="ECO:0000313" key="3">
    <source>
        <dbReference type="Proteomes" id="UP000004095"/>
    </source>
</evidence>
<evidence type="ECO:0000259" key="1">
    <source>
        <dbReference type="Pfam" id="PF01872"/>
    </source>
</evidence>
<accession>A1ZHA9</accession>
<dbReference type="Gene3D" id="3.40.430.10">
    <property type="entry name" value="Dihydrofolate Reductase, subunit A"/>
    <property type="match status" value="1"/>
</dbReference>
<sequence>MAKQEQKILMRKVKLYIAISLDGFIARKNGALDWLEGIPNPNKLDYGYQAFYDSIDTVLMGRVTYNEILGFGVDWPYGNCQSVVFSRNKSLKISTPKTQLINEAVTAYVHRLKQQTGKDIWLVGGGNLLTSFLNEGLVDEMIIAIAPVVIGEGLPLFPNVPQETTLELVDTTSYDTGFVSLTYRVN</sequence>
<evidence type="ECO:0000313" key="2">
    <source>
        <dbReference type="EMBL" id="EAY30378.1"/>
    </source>
</evidence>
<dbReference type="SUPFAM" id="SSF53597">
    <property type="entry name" value="Dihydrofolate reductase-like"/>
    <property type="match status" value="1"/>
</dbReference>